<dbReference type="Proteomes" id="UP000823388">
    <property type="component" value="Chromosome 6K"/>
</dbReference>
<proteinExistence type="predicted"/>
<keyword evidence="2" id="KW-1185">Reference proteome</keyword>
<sequence length="70" mass="8073">MLVKKRPGALIITLERTTGVQNRIAVCSPKLWSLVRSELYASSTEISRYRSQSCIQRRRLVLRPPPTAYR</sequence>
<gene>
    <name evidence="1" type="ORF">PVAP13_6KG007100</name>
</gene>
<dbReference type="AlphaFoldDB" id="A0A8T0R5X4"/>
<comment type="caution">
    <text evidence="1">The sequence shown here is derived from an EMBL/GenBank/DDBJ whole genome shotgun (WGS) entry which is preliminary data.</text>
</comment>
<evidence type="ECO:0000313" key="2">
    <source>
        <dbReference type="Proteomes" id="UP000823388"/>
    </source>
</evidence>
<name>A0A8T0R5X4_PANVG</name>
<dbReference type="EMBL" id="CM029047">
    <property type="protein sequence ID" value="KAG2581051.1"/>
    <property type="molecule type" value="Genomic_DNA"/>
</dbReference>
<evidence type="ECO:0000313" key="1">
    <source>
        <dbReference type="EMBL" id="KAG2581051.1"/>
    </source>
</evidence>
<reference evidence="1" key="1">
    <citation type="submission" date="2020-05" db="EMBL/GenBank/DDBJ databases">
        <title>WGS assembly of Panicum virgatum.</title>
        <authorList>
            <person name="Lovell J.T."/>
            <person name="Jenkins J."/>
            <person name="Shu S."/>
            <person name="Juenger T.E."/>
            <person name="Schmutz J."/>
        </authorList>
    </citation>
    <scope>NUCLEOTIDE SEQUENCE</scope>
    <source>
        <strain evidence="1">AP13</strain>
    </source>
</reference>
<accession>A0A8T0R5X4</accession>
<organism evidence="1 2">
    <name type="scientific">Panicum virgatum</name>
    <name type="common">Blackwell switchgrass</name>
    <dbReference type="NCBI Taxonomy" id="38727"/>
    <lineage>
        <taxon>Eukaryota</taxon>
        <taxon>Viridiplantae</taxon>
        <taxon>Streptophyta</taxon>
        <taxon>Embryophyta</taxon>
        <taxon>Tracheophyta</taxon>
        <taxon>Spermatophyta</taxon>
        <taxon>Magnoliopsida</taxon>
        <taxon>Liliopsida</taxon>
        <taxon>Poales</taxon>
        <taxon>Poaceae</taxon>
        <taxon>PACMAD clade</taxon>
        <taxon>Panicoideae</taxon>
        <taxon>Panicodae</taxon>
        <taxon>Paniceae</taxon>
        <taxon>Panicinae</taxon>
        <taxon>Panicum</taxon>
        <taxon>Panicum sect. Hiantes</taxon>
    </lineage>
</organism>
<protein>
    <submittedName>
        <fullName evidence="1">Uncharacterized protein</fullName>
    </submittedName>
</protein>